<feature type="compositionally biased region" description="Basic and acidic residues" evidence="1">
    <location>
        <begin position="663"/>
        <end position="677"/>
    </location>
</feature>
<feature type="transmembrane region" description="Helical" evidence="2">
    <location>
        <begin position="716"/>
        <end position="741"/>
    </location>
</feature>
<dbReference type="Proteomes" id="UP000515125">
    <property type="component" value="Unplaced"/>
</dbReference>
<organism evidence="3 4">
    <name type="scientific">Cyclospora cayetanensis</name>
    <dbReference type="NCBI Taxonomy" id="88456"/>
    <lineage>
        <taxon>Eukaryota</taxon>
        <taxon>Sar</taxon>
        <taxon>Alveolata</taxon>
        <taxon>Apicomplexa</taxon>
        <taxon>Conoidasida</taxon>
        <taxon>Coccidia</taxon>
        <taxon>Eucoccidiorida</taxon>
        <taxon>Eimeriorina</taxon>
        <taxon>Eimeriidae</taxon>
        <taxon>Cyclospora</taxon>
    </lineage>
</organism>
<keyword evidence="2" id="KW-0812">Transmembrane</keyword>
<feature type="transmembrane region" description="Helical" evidence="2">
    <location>
        <begin position="541"/>
        <end position="560"/>
    </location>
</feature>
<dbReference type="RefSeq" id="XP_026190068.1">
    <property type="nucleotide sequence ID" value="XM_026334283.1"/>
</dbReference>
<dbReference type="Pfam" id="PF05024">
    <property type="entry name" value="Gpi1"/>
    <property type="match status" value="2"/>
</dbReference>
<evidence type="ECO:0000256" key="2">
    <source>
        <dbReference type="SAM" id="Phobius"/>
    </source>
</evidence>
<feature type="compositionally biased region" description="Low complexity" evidence="1">
    <location>
        <begin position="267"/>
        <end position="280"/>
    </location>
</feature>
<feature type="compositionally biased region" description="Low complexity" evidence="1">
    <location>
        <begin position="120"/>
        <end position="142"/>
    </location>
</feature>
<dbReference type="AlphaFoldDB" id="A0A6P6RQK5"/>
<feature type="region of interest" description="Disordered" evidence="1">
    <location>
        <begin position="661"/>
        <end position="695"/>
    </location>
</feature>
<sequence length="1192" mass="128054">MLRGGPLPAAAAVCVASPSESSPLEAALEQLPDLQDSGEGASGIPVLSGAPTANFSPPCGRLFRVFFPVSLLKASRGWIIGWGLTDGTAVACAVLPEMPPPLVAFFLKQLNERLVRPHISSNSSTTTTSGNSDDGSSPSCSSKNPEKGDRDVQTFDYSVLPQHVELIGWCRGADCDASCPYEEAAVLKQVLHFIEKQQKQQKGCFLEQRRGVWLDVWLDESTGLPVPLRVLSQVDAESIVGTGVPSPASDIRLRSSPTEADAAAGKGSSPPTAAQTASATATAARLASGGGKPPSRCGVFLYDMPSWVTCGTLAAAPHDAAQASAAAAFVQKPTAARALLRQTAQGVGALTEEQMQKMPSGESVCGFEAALSLMNVSAAVHYSTDQQLQCWRELQLEQQAARAAPPGAPRVTDSSRGVGVSSRSKSSGLYQRAQQFVCGLPLWRPFAVGNSIWRLAASVQQTVLRLQMLATWPASLRRMRRFGAALRCTGHKERLQQRQQVAAAAAAGELQLATEGVPPLVPVQPPLRRKYLPRELSVSALWLYGGVFVVLMDLLLGLFLPQLLAVLAYSVFPTDACSPFSPALPRAPHFQQTDHSPLFPVSLGYAAAPVLYPEPLLTPHSEEELPAEETQRDPLQPPSPAAPPVSYHTTGKLPEIAISLQARDSETTRKNRRERLGCPHASAATGSATEGEGDVEVSSRLPSSFRELMLQPTSSVLVNLFSTCYCFLHLHLLTAHVHWLMDFPAGLKLNTNLTRVLGSVILTAINIWNDATSYLHSAIRTAEQLKWGFFEKQETASECADQRGVLSGLMILESLKRAAVNGLSALHKLLRRNPDTAQALNSEAPSTTMTPAQGTAERLAVSATPTANSSIANSNSHSHSDTASFEDPASYAQRAWGVCRLWLKAGLGTLLTTFRLGWLGLSASMFAAASADLLMLVTLHIFYVYLVCARLFHVNLKSLHSLFLLFRGQKWNVLRRRVDSANLQVDQLLIGCILFTIAVCLFPTTLLFYISYLLIWLLIFSTQSLLRLALLLFMSFPSCLILFRAVAPHLLSAGVSIEPLTRLPPETPLRRTSTSRLHSFFCSLAAAHRGSEVTPAATAGAGGPTAASRSNHIYFMVRARPISYGEIIWPSISAAAKATLAPLRPSALFPKIINGDIVRLSRYNCAAAPPSSPSAYSIGRRQGEATGGRAAT</sequence>
<dbReference type="GO" id="GO:0016020">
    <property type="term" value="C:membrane"/>
    <property type="evidence" value="ECO:0007669"/>
    <property type="project" value="InterPro"/>
</dbReference>
<name>A0A6P6RQK5_9EIME</name>
<evidence type="ECO:0000313" key="4">
    <source>
        <dbReference type="RefSeq" id="XP_026190068.1"/>
    </source>
</evidence>
<protein>
    <submittedName>
        <fullName evidence="4">Uncharacterized protein LOC34619931</fullName>
    </submittedName>
</protein>
<feature type="region of interest" description="Disordered" evidence="1">
    <location>
        <begin position="621"/>
        <end position="646"/>
    </location>
</feature>
<dbReference type="PANTHER" id="PTHR21329">
    <property type="entry name" value="PHOSPHATIDYLINOSITOL N-ACETYLGLUCOSAMINYLTRANSFERASE SUBUNIT Q-RELATED"/>
    <property type="match status" value="1"/>
</dbReference>
<dbReference type="PANTHER" id="PTHR21329:SF3">
    <property type="entry name" value="PHOSPHATIDYLINOSITOL N-ACETYLGLUCOSAMINYLTRANSFERASE SUBUNIT Q"/>
    <property type="match status" value="1"/>
</dbReference>
<proteinExistence type="predicted"/>
<evidence type="ECO:0000313" key="3">
    <source>
        <dbReference type="Proteomes" id="UP000515125"/>
    </source>
</evidence>
<accession>A0A6P6RQK5</accession>
<feature type="region of interest" description="Disordered" evidence="1">
    <location>
        <begin position="401"/>
        <end position="423"/>
    </location>
</feature>
<keyword evidence="3" id="KW-1185">Reference proteome</keyword>
<feature type="transmembrane region" description="Helical" evidence="2">
    <location>
        <begin position="987"/>
        <end position="1019"/>
    </location>
</feature>
<dbReference type="InterPro" id="IPR007720">
    <property type="entry name" value="PigQ/GPI1"/>
</dbReference>
<feature type="region of interest" description="Disordered" evidence="1">
    <location>
        <begin position="243"/>
        <end position="280"/>
    </location>
</feature>
<feature type="transmembrane region" description="Helical" evidence="2">
    <location>
        <begin position="916"/>
        <end position="936"/>
    </location>
</feature>
<dbReference type="GO" id="GO:0006506">
    <property type="term" value="P:GPI anchor biosynthetic process"/>
    <property type="evidence" value="ECO:0007669"/>
    <property type="project" value="InterPro"/>
</dbReference>
<feature type="transmembrane region" description="Helical" evidence="2">
    <location>
        <begin position="1025"/>
        <end position="1043"/>
    </location>
</feature>
<keyword evidence="2" id="KW-1133">Transmembrane helix</keyword>
<gene>
    <name evidence="4" type="primary">LOC34619931</name>
</gene>
<feature type="region of interest" description="Disordered" evidence="1">
    <location>
        <begin position="1168"/>
        <end position="1192"/>
    </location>
</feature>
<reference evidence="4" key="1">
    <citation type="submission" date="2025-08" db="UniProtKB">
        <authorList>
            <consortium name="RefSeq"/>
        </authorList>
    </citation>
    <scope>IDENTIFICATION</scope>
</reference>
<dbReference type="OrthoDB" id="70250at2759"/>
<feature type="region of interest" description="Disordered" evidence="1">
    <location>
        <begin position="118"/>
        <end position="151"/>
    </location>
</feature>
<evidence type="ECO:0000256" key="1">
    <source>
        <dbReference type="SAM" id="MobiDB-lite"/>
    </source>
</evidence>
<dbReference type="GeneID" id="34619931"/>
<dbReference type="GO" id="GO:0005783">
    <property type="term" value="C:endoplasmic reticulum"/>
    <property type="evidence" value="ECO:0007669"/>
    <property type="project" value="TreeGrafter"/>
</dbReference>
<keyword evidence="2" id="KW-0472">Membrane</keyword>